<dbReference type="EMBL" id="LR721989">
    <property type="protein sequence ID" value="VVW86178.1"/>
    <property type="molecule type" value="Genomic_DNA"/>
</dbReference>
<sequence length="56" mass="6318">MGLLGKTLKGRSARPGGLPPKKNIKIRQIAKTQEEFDQLKKLAKMKKDILRSKIES</sequence>
<proteinExistence type="predicted"/>
<gene>
    <name evidence="2" type="ORF">NYM_LOCUS29440</name>
</gene>
<name>A0A5K1HGV4_9MAGN</name>
<accession>A0A5K1HGV4</accession>
<protein>
    <submittedName>
        <fullName evidence="2">Uncharacterized protein</fullName>
    </submittedName>
</protein>
<dbReference type="AlphaFoldDB" id="A0A5K1HGV4"/>
<reference evidence="2" key="1">
    <citation type="submission" date="2019-09" db="EMBL/GenBank/DDBJ databases">
        <authorList>
            <person name="Zhang L."/>
        </authorList>
    </citation>
    <scope>NUCLEOTIDE SEQUENCE</scope>
</reference>
<evidence type="ECO:0000256" key="1">
    <source>
        <dbReference type="SAM" id="MobiDB-lite"/>
    </source>
</evidence>
<feature type="region of interest" description="Disordered" evidence="1">
    <location>
        <begin position="1"/>
        <end position="24"/>
    </location>
</feature>
<evidence type="ECO:0000313" key="2">
    <source>
        <dbReference type="EMBL" id="VVW86178.1"/>
    </source>
</evidence>
<organism evidence="2">
    <name type="scientific">Nymphaea colorata</name>
    <name type="common">pocket water lily</name>
    <dbReference type="NCBI Taxonomy" id="210225"/>
    <lineage>
        <taxon>Eukaryota</taxon>
        <taxon>Viridiplantae</taxon>
        <taxon>Streptophyta</taxon>
        <taxon>Embryophyta</taxon>
        <taxon>Tracheophyta</taxon>
        <taxon>Spermatophyta</taxon>
        <taxon>Magnoliopsida</taxon>
        <taxon>Nymphaeales</taxon>
        <taxon>Nymphaeaceae</taxon>
        <taxon>Nymphaea</taxon>
    </lineage>
</organism>